<sequence>MKKSNKMLWYLLSAVALLIIVAFVGKKQGWIGGKDEVEVSIDPVSKLTIVETVSASGKIQPEIEVKLSPEVSGELVEIYVKEGDRVKKGQLLCKIRPDFYASDYSRSEAMVNEVKANMANSQAQLASAEATFKNAEASYNRNQKLFQEKVISQSEYDAALAQYEEAKQRVSAAKQSVQASRYNVASTQASLQQSGVNLAKTTIYSPIDGIVSLLSVKKGERVLGTAQMQGTEIMRIADLKSMEAVVDVNENDINRISLNDTADIEVDAFLGKKFKGVVTSIANSASTASSTATTDQVTNFQVKVHLIPSSYEQLLKGDTESPFRPGLSSTVDIHTEKVTNSLSVPIQAVTTREPEKKDDKDKDAPQKNDDKKSEKTLDQVQPLVFVMRNGVAQSVNVTTGIQNDSFIEIKSGLKDGDQVITGPYLAVSKTLKSGDKVKKVEKDKLYAGEKKK</sequence>
<dbReference type="Gene3D" id="2.40.50.100">
    <property type="match status" value="1"/>
</dbReference>
<evidence type="ECO:0000313" key="7">
    <source>
        <dbReference type="EMBL" id="POY38557.1"/>
    </source>
</evidence>
<reference evidence="7 8" key="1">
    <citation type="submission" date="2018-01" db="EMBL/GenBank/DDBJ databases">
        <authorList>
            <person name="Gaut B.S."/>
            <person name="Morton B.R."/>
            <person name="Clegg M.T."/>
            <person name="Duvall M.R."/>
        </authorList>
    </citation>
    <scope>NUCLEOTIDE SEQUENCE [LARGE SCALE GENOMIC DNA]</scope>
    <source>
        <strain evidence="7 8">HR-AV</strain>
    </source>
</reference>
<dbReference type="RefSeq" id="WP_103787814.1">
    <property type="nucleotide sequence ID" value="NZ_PQVF01000002.1"/>
</dbReference>
<feature type="domain" description="YknX-like C-terminal permuted SH3-like" evidence="6">
    <location>
        <begin position="382"/>
        <end position="438"/>
    </location>
</feature>
<comment type="similarity">
    <text evidence="1">Belongs to the membrane fusion protein (MFP) (TC 8.A.1) family.</text>
</comment>
<feature type="coiled-coil region" evidence="2">
    <location>
        <begin position="111"/>
        <end position="176"/>
    </location>
</feature>
<dbReference type="PRINTS" id="PR01490">
    <property type="entry name" value="RTXTOXIND"/>
</dbReference>
<dbReference type="SUPFAM" id="SSF111369">
    <property type="entry name" value="HlyD-like secretion proteins"/>
    <property type="match status" value="1"/>
</dbReference>
<evidence type="ECO:0000259" key="5">
    <source>
        <dbReference type="Pfam" id="PF25917"/>
    </source>
</evidence>
<feature type="region of interest" description="Disordered" evidence="3">
    <location>
        <begin position="342"/>
        <end position="376"/>
    </location>
</feature>
<dbReference type="OrthoDB" id="9809068at2"/>
<dbReference type="InterPro" id="IPR058624">
    <property type="entry name" value="MdtA-like_HH"/>
</dbReference>
<evidence type="ECO:0000259" key="6">
    <source>
        <dbReference type="Pfam" id="PF25989"/>
    </source>
</evidence>
<feature type="compositionally biased region" description="Basic and acidic residues" evidence="3">
    <location>
        <begin position="352"/>
        <end position="376"/>
    </location>
</feature>
<feature type="domain" description="Multidrug resistance protein MdtA-like barrel-sandwich hybrid" evidence="5">
    <location>
        <begin position="65"/>
        <end position="223"/>
    </location>
</feature>
<dbReference type="InterPro" id="IPR058625">
    <property type="entry name" value="MdtA-like_BSH"/>
</dbReference>
<evidence type="ECO:0000256" key="2">
    <source>
        <dbReference type="SAM" id="Coils"/>
    </source>
</evidence>
<dbReference type="Pfam" id="PF25876">
    <property type="entry name" value="HH_MFP_RND"/>
    <property type="match status" value="1"/>
</dbReference>
<dbReference type="Gene3D" id="1.10.287.470">
    <property type="entry name" value="Helix hairpin bin"/>
    <property type="match status" value="1"/>
</dbReference>
<dbReference type="Gene3D" id="2.40.420.20">
    <property type="match status" value="1"/>
</dbReference>
<dbReference type="Pfam" id="PF25989">
    <property type="entry name" value="YknX_C"/>
    <property type="match status" value="1"/>
</dbReference>
<dbReference type="NCBIfam" id="TIGR01730">
    <property type="entry name" value="RND_mfp"/>
    <property type="match status" value="1"/>
</dbReference>
<evidence type="ECO:0000256" key="3">
    <source>
        <dbReference type="SAM" id="MobiDB-lite"/>
    </source>
</evidence>
<evidence type="ECO:0000259" key="4">
    <source>
        <dbReference type="Pfam" id="PF25876"/>
    </source>
</evidence>
<organism evidence="7 8">
    <name type="scientific">Solitalea longa</name>
    <dbReference type="NCBI Taxonomy" id="2079460"/>
    <lineage>
        <taxon>Bacteria</taxon>
        <taxon>Pseudomonadati</taxon>
        <taxon>Bacteroidota</taxon>
        <taxon>Sphingobacteriia</taxon>
        <taxon>Sphingobacteriales</taxon>
        <taxon>Sphingobacteriaceae</taxon>
        <taxon>Solitalea</taxon>
    </lineage>
</organism>
<dbReference type="PANTHER" id="PTHR30469:SF33">
    <property type="entry name" value="SLR1207 PROTEIN"/>
    <property type="match status" value="1"/>
</dbReference>
<dbReference type="InterPro" id="IPR058637">
    <property type="entry name" value="YknX-like_C"/>
</dbReference>
<keyword evidence="8" id="KW-1185">Reference proteome</keyword>
<accession>A0A2S5A8H4</accession>
<evidence type="ECO:0000256" key="1">
    <source>
        <dbReference type="ARBA" id="ARBA00009477"/>
    </source>
</evidence>
<proteinExistence type="inferred from homology"/>
<protein>
    <submittedName>
        <fullName evidence="7">Efflux RND transporter periplasmic adaptor subunit</fullName>
    </submittedName>
</protein>
<dbReference type="EMBL" id="PQVF01000002">
    <property type="protein sequence ID" value="POY38557.1"/>
    <property type="molecule type" value="Genomic_DNA"/>
</dbReference>
<name>A0A2S5A8H4_9SPHI</name>
<dbReference type="GO" id="GO:0015562">
    <property type="term" value="F:efflux transmembrane transporter activity"/>
    <property type="evidence" value="ECO:0007669"/>
    <property type="project" value="InterPro"/>
</dbReference>
<keyword evidence="2" id="KW-0175">Coiled coil</keyword>
<dbReference type="Gene3D" id="2.40.30.170">
    <property type="match status" value="1"/>
</dbReference>
<gene>
    <name evidence="7" type="ORF">C3K47_03945</name>
</gene>
<dbReference type="AlphaFoldDB" id="A0A2S5A8H4"/>
<dbReference type="PANTHER" id="PTHR30469">
    <property type="entry name" value="MULTIDRUG RESISTANCE PROTEIN MDTA"/>
    <property type="match status" value="1"/>
</dbReference>
<dbReference type="GO" id="GO:1990281">
    <property type="term" value="C:efflux pump complex"/>
    <property type="evidence" value="ECO:0007669"/>
    <property type="project" value="TreeGrafter"/>
</dbReference>
<dbReference type="InterPro" id="IPR006143">
    <property type="entry name" value="RND_pump_MFP"/>
</dbReference>
<dbReference type="Pfam" id="PF25917">
    <property type="entry name" value="BSH_RND"/>
    <property type="match status" value="1"/>
</dbReference>
<feature type="domain" description="Multidrug resistance protein MdtA-like alpha-helical hairpin" evidence="4">
    <location>
        <begin position="118"/>
        <end position="185"/>
    </location>
</feature>
<dbReference type="Proteomes" id="UP000236893">
    <property type="component" value="Unassembled WGS sequence"/>
</dbReference>
<evidence type="ECO:0000313" key="8">
    <source>
        <dbReference type="Proteomes" id="UP000236893"/>
    </source>
</evidence>
<comment type="caution">
    <text evidence="7">The sequence shown here is derived from an EMBL/GenBank/DDBJ whole genome shotgun (WGS) entry which is preliminary data.</text>
</comment>